<evidence type="ECO:0000313" key="3">
    <source>
        <dbReference type="Proteomes" id="UP000784294"/>
    </source>
</evidence>
<name>A0A3S5CVE8_9PLAT</name>
<feature type="domain" description="PH" evidence="1">
    <location>
        <begin position="1"/>
        <end position="84"/>
    </location>
</feature>
<dbReference type="PROSITE" id="PS50003">
    <property type="entry name" value="PH_DOMAIN"/>
    <property type="match status" value="1"/>
</dbReference>
<reference evidence="2" key="1">
    <citation type="submission" date="2018-11" db="EMBL/GenBank/DDBJ databases">
        <authorList>
            <consortium name="Pathogen Informatics"/>
        </authorList>
    </citation>
    <scope>NUCLEOTIDE SEQUENCE</scope>
</reference>
<gene>
    <name evidence="2" type="ORF">PXEA_LOCUS35887</name>
</gene>
<dbReference type="Gene3D" id="2.30.29.30">
    <property type="entry name" value="Pleckstrin-homology domain (PH domain)/Phosphotyrosine-binding domain (PTB)"/>
    <property type="match status" value="1"/>
</dbReference>
<dbReference type="SUPFAM" id="SSF50729">
    <property type="entry name" value="PH domain-like"/>
    <property type="match status" value="1"/>
</dbReference>
<proteinExistence type="predicted"/>
<keyword evidence="3" id="KW-1185">Reference proteome</keyword>
<dbReference type="EMBL" id="CAAALY010274451">
    <property type="protein sequence ID" value="VEL42447.1"/>
    <property type="molecule type" value="Genomic_DNA"/>
</dbReference>
<dbReference type="Proteomes" id="UP000784294">
    <property type="component" value="Unassembled WGS sequence"/>
</dbReference>
<dbReference type="InterPro" id="IPR001849">
    <property type="entry name" value="PH_domain"/>
</dbReference>
<comment type="caution">
    <text evidence="2">The sequence shown here is derived from an EMBL/GenBank/DDBJ whole genome shotgun (WGS) entry which is preliminary data.</text>
</comment>
<dbReference type="InterPro" id="IPR011993">
    <property type="entry name" value="PH-like_dom_sf"/>
</dbReference>
<dbReference type="AlphaFoldDB" id="A0A3S5CVE8"/>
<organism evidence="2 3">
    <name type="scientific">Protopolystoma xenopodis</name>
    <dbReference type="NCBI Taxonomy" id="117903"/>
    <lineage>
        <taxon>Eukaryota</taxon>
        <taxon>Metazoa</taxon>
        <taxon>Spiralia</taxon>
        <taxon>Lophotrochozoa</taxon>
        <taxon>Platyhelminthes</taxon>
        <taxon>Monogenea</taxon>
        <taxon>Polyopisthocotylea</taxon>
        <taxon>Polystomatidea</taxon>
        <taxon>Polystomatidae</taxon>
        <taxon>Protopolystoma</taxon>
    </lineage>
</organism>
<accession>A0A3S5CVE8</accession>
<protein>
    <recommendedName>
        <fullName evidence="1">PH domain-containing protein</fullName>
    </recommendedName>
</protein>
<evidence type="ECO:0000259" key="1">
    <source>
        <dbReference type="PROSITE" id="PS50003"/>
    </source>
</evidence>
<sequence length="125" mass="13090">MTPSPSLFPSSSSVPLTATGGASMIGNSGCSGVFATPPITSNSSGQERRFTFEVISPGGRTHLLQALSLTDLEVWVRALRSGLLTHHQHQHHRDIGNATLKASSILLSGPDVSTLTLDNVGAEIE</sequence>
<evidence type="ECO:0000313" key="2">
    <source>
        <dbReference type="EMBL" id="VEL42447.1"/>
    </source>
</evidence>